<feature type="domain" description="FHA" evidence="2">
    <location>
        <begin position="166"/>
        <end position="226"/>
    </location>
</feature>
<dbReference type="Gene3D" id="2.60.200.20">
    <property type="match status" value="1"/>
</dbReference>
<evidence type="ECO:0000313" key="5">
    <source>
        <dbReference type="Proteomes" id="UP000029738"/>
    </source>
</evidence>
<evidence type="ECO:0000313" key="4">
    <source>
        <dbReference type="EMBL" id="KIE07314.1"/>
    </source>
</evidence>
<evidence type="ECO:0000313" key="3">
    <source>
        <dbReference type="EMBL" id="KAF3889229.1"/>
    </source>
</evidence>
<dbReference type="PROSITE" id="PS50006">
    <property type="entry name" value="FHA_DOMAIN"/>
    <property type="match status" value="1"/>
</dbReference>
<dbReference type="Proteomes" id="UP000029738">
    <property type="component" value="Unassembled WGS sequence"/>
</dbReference>
<dbReference type="InterPro" id="IPR008984">
    <property type="entry name" value="SMAD_FHA_dom_sf"/>
</dbReference>
<dbReference type="CDD" id="cd00060">
    <property type="entry name" value="FHA"/>
    <property type="match status" value="1"/>
</dbReference>
<feature type="region of interest" description="Disordered" evidence="1">
    <location>
        <begin position="128"/>
        <end position="147"/>
    </location>
</feature>
<evidence type="ECO:0000256" key="1">
    <source>
        <dbReference type="SAM" id="MobiDB-lite"/>
    </source>
</evidence>
<dbReference type="RefSeq" id="WP_063779569.1">
    <property type="nucleotide sequence ID" value="NZ_JHEG04000001.1"/>
</dbReference>
<dbReference type="STRING" id="1479485.DA73_0240090"/>
<dbReference type="AlphaFoldDB" id="A0A0C1QP67"/>
<feature type="region of interest" description="Disordered" evidence="1">
    <location>
        <begin position="46"/>
        <end position="120"/>
    </location>
</feature>
<keyword evidence="5" id="KW-1185">Reference proteome</keyword>
<proteinExistence type="predicted"/>
<dbReference type="EMBL" id="JHEG02000059">
    <property type="protein sequence ID" value="KIE07314.1"/>
    <property type="molecule type" value="Genomic_DNA"/>
</dbReference>
<sequence>MTANRCPNPSCELFNRVLPNNAKICPMCGTPLGNVVTPSDDRVLASEKQLAKATPDAKSSATSPAERIPAPAPQPVLNPPVERAPAPPQPVLNPPVERAPAPPQPVLNPPVERAPAPPQPVVSLPAEPVPTGSSHIHTPSPHSNAQPTLKLIHTSGKEFRLRGEEGYIGRQSPVNPVLPEIDLSGISNEGIVSRSHARVYWDKSQNVYMLVDNNSRNGTYLNEKFLSPGIHYPLKDKDVLQLGQEKLVCFTVLLTNN</sequence>
<name>A0A0C1QP67_9CYAN</name>
<dbReference type="Pfam" id="PF00498">
    <property type="entry name" value="FHA"/>
    <property type="match status" value="1"/>
</dbReference>
<comment type="caution">
    <text evidence="4">The sequence shown here is derived from an EMBL/GenBank/DDBJ whole genome shotgun (WGS) entry which is preliminary data.</text>
</comment>
<evidence type="ECO:0000259" key="2">
    <source>
        <dbReference type="PROSITE" id="PS50006"/>
    </source>
</evidence>
<organism evidence="4">
    <name type="scientific">Tolypothrix bouteillei VB521301</name>
    <dbReference type="NCBI Taxonomy" id="1479485"/>
    <lineage>
        <taxon>Bacteria</taxon>
        <taxon>Bacillati</taxon>
        <taxon>Cyanobacteriota</taxon>
        <taxon>Cyanophyceae</taxon>
        <taxon>Nostocales</taxon>
        <taxon>Tolypothrichaceae</taxon>
        <taxon>Tolypothrix</taxon>
    </lineage>
</organism>
<gene>
    <name evidence="4" type="ORF">DA73_0240090</name>
    <name evidence="3" type="ORF">DA73_0400029920</name>
</gene>
<dbReference type="SMART" id="SM00240">
    <property type="entry name" value="FHA"/>
    <property type="match status" value="1"/>
</dbReference>
<dbReference type="OrthoDB" id="483766at2"/>
<dbReference type="EMBL" id="JHEG04000001">
    <property type="protein sequence ID" value="KAF3889229.1"/>
    <property type="molecule type" value="Genomic_DNA"/>
</dbReference>
<reference evidence="4" key="1">
    <citation type="journal article" date="2015" name="Genome Announc.">
        <title>Draft Genome Sequence of Tolypothrix boutellei Strain VB521301.</title>
        <authorList>
            <person name="Chandrababunaidu M.M."/>
            <person name="Singh D."/>
            <person name="Sen D."/>
            <person name="Bhan S."/>
            <person name="Das S."/>
            <person name="Gupta A."/>
            <person name="Adhikary S.P."/>
            <person name="Tripathy S."/>
        </authorList>
    </citation>
    <scope>NUCLEOTIDE SEQUENCE</scope>
    <source>
        <strain evidence="4">VB521301</strain>
    </source>
</reference>
<reference evidence="3" key="2">
    <citation type="submission" date="2019-11" db="EMBL/GenBank/DDBJ databases">
        <title>Improved Assembly of Tolypothrix boutellei genome.</title>
        <authorList>
            <person name="Sarangi A.N."/>
            <person name="Mukherjee M."/>
            <person name="Ghosh S."/>
            <person name="Singh D."/>
            <person name="Das A."/>
            <person name="Kant S."/>
            <person name="Prusty A."/>
            <person name="Tripathy S."/>
        </authorList>
    </citation>
    <scope>NUCLEOTIDE SEQUENCE</scope>
    <source>
        <strain evidence="3">VB521301</strain>
    </source>
</reference>
<accession>A0A0C1QP67</accession>
<dbReference type="InterPro" id="IPR000253">
    <property type="entry name" value="FHA_dom"/>
</dbReference>
<protein>
    <submittedName>
        <fullName evidence="3">FHA domain-containing protein</fullName>
    </submittedName>
</protein>
<dbReference type="SUPFAM" id="SSF49879">
    <property type="entry name" value="SMAD/FHA domain"/>
    <property type="match status" value="1"/>
</dbReference>
<feature type="compositionally biased region" description="Polar residues" evidence="1">
    <location>
        <begin position="131"/>
        <end position="147"/>
    </location>
</feature>